<keyword evidence="3 7" id="KW-0472">Membrane</keyword>
<evidence type="ECO:0000313" key="11">
    <source>
        <dbReference type="EMBL" id="SIQ53804.1"/>
    </source>
</evidence>
<dbReference type="CDD" id="cd11386">
    <property type="entry name" value="MCP_signal"/>
    <property type="match status" value="1"/>
</dbReference>
<dbReference type="SUPFAM" id="SSF58104">
    <property type="entry name" value="Methyl-accepting chemotaxis protein (MCP) signaling domain"/>
    <property type="match status" value="1"/>
</dbReference>
<sequence length="581" mass="63325">MRNLKKERLSGRQGWSIKKKITVSFAAIGLLFIAVMGIFWSQLKELERSSSTLLNEQVQILRSTDQIQIQAASQINLLRSFLLSGNEELIEQMEAANASIQEMIDEARSFSLNEKDQDSLRKIEIMNKLFLDAAYIAIPYQNGDLPVKLVSSFADISSEMAVRMAEESNVLAESMNESVQAEITANEKLTDRLLVVITAAALLTLTALLLVGMAVSKMIVRPITRISAAARRIAAGDLGDEPISIHNKDEMGELADSFNKMRENLRHVLQQLSSNAGQLMTMSDEMRAGTEQTSKAAEQISESVQDIAAGAEQQVSSTAKAAQVTKMMAGGMDRAFHSISAVTTVTLQANEKASDGKRVVHSTVNHMQQIQEKVSQTFQTVHLLSEKSNEVGAISEMITQISNQTNLLALNAAIEAARAGEHGKGFAVVADEVRKLAVQSGDATTSIRLIIEEIQRETKKVVDSMKQGKEAADEGISLVNETGETFGEIVGMVETVAKQSEDVSSVINDIRQDSARMVELVNSVAAVSVQSADSSHNVAAASEEQTASMEEIASSTELLRNMASELQETVQKFKLEKRKFT</sequence>
<keyword evidence="7" id="KW-0812">Transmembrane</keyword>
<feature type="domain" description="Methyl-accepting transducer" evidence="8">
    <location>
        <begin position="289"/>
        <end position="560"/>
    </location>
</feature>
<evidence type="ECO:0000259" key="8">
    <source>
        <dbReference type="PROSITE" id="PS50111"/>
    </source>
</evidence>
<evidence type="ECO:0000313" key="13">
    <source>
        <dbReference type="Proteomes" id="UP000215545"/>
    </source>
</evidence>
<dbReference type="STRING" id="1017273.SAMN05443094_10310"/>
<evidence type="ECO:0000256" key="5">
    <source>
        <dbReference type="ARBA" id="ARBA00029447"/>
    </source>
</evidence>
<feature type="domain" description="HAMP" evidence="9">
    <location>
        <begin position="217"/>
        <end position="270"/>
    </location>
</feature>
<protein>
    <submittedName>
        <fullName evidence="11">Methyl-accepting chemotaxis protein</fullName>
    </submittedName>
</protein>
<dbReference type="InterPro" id="IPR004089">
    <property type="entry name" value="MCPsignal_dom"/>
</dbReference>
<dbReference type="SMART" id="SM00283">
    <property type="entry name" value="MA"/>
    <property type="match status" value="1"/>
</dbReference>
<evidence type="ECO:0000256" key="6">
    <source>
        <dbReference type="PROSITE-ProRule" id="PRU00284"/>
    </source>
</evidence>
<dbReference type="InterPro" id="IPR007891">
    <property type="entry name" value="CHASE3"/>
</dbReference>
<name>A0A1N6TKP8_9BACI</name>
<dbReference type="Pfam" id="PF00015">
    <property type="entry name" value="MCPsignal"/>
    <property type="match status" value="1"/>
</dbReference>
<evidence type="ECO:0000256" key="4">
    <source>
        <dbReference type="ARBA" id="ARBA00023224"/>
    </source>
</evidence>
<comment type="similarity">
    <text evidence="5">Belongs to the methyl-accepting chemotaxis (MCP) protein family.</text>
</comment>
<reference evidence="10" key="3">
    <citation type="submission" date="2017-03" db="EMBL/GenBank/DDBJ databases">
        <authorList>
            <person name="Dastager S.G."/>
            <person name="Neurgaonkar P.S."/>
            <person name="Dharne M.S."/>
        </authorList>
    </citation>
    <scope>NUCLEOTIDE SEQUENCE</scope>
    <source>
        <strain evidence="10">DSM 25145</strain>
    </source>
</reference>
<evidence type="ECO:0000256" key="7">
    <source>
        <dbReference type="SAM" id="Phobius"/>
    </source>
</evidence>
<dbReference type="Gene3D" id="6.10.340.10">
    <property type="match status" value="1"/>
</dbReference>
<evidence type="ECO:0000256" key="2">
    <source>
        <dbReference type="ARBA" id="ARBA00022475"/>
    </source>
</evidence>
<dbReference type="AlphaFoldDB" id="A0A1N6TKP8"/>
<dbReference type="EMBL" id="MWSK01000003">
    <property type="protein sequence ID" value="OXS78302.1"/>
    <property type="molecule type" value="Genomic_DNA"/>
</dbReference>
<proteinExistence type="inferred from homology"/>
<organism evidence="11 12">
    <name type="scientific">Domibacillus enclensis</name>
    <dbReference type="NCBI Taxonomy" id="1017273"/>
    <lineage>
        <taxon>Bacteria</taxon>
        <taxon>Bacillati</taxon>
        <taxon>Bacillota</taxon>
        <taxon>Bacilli</taxon>
        <taxon>Bacillales</taxon>
        <taxon>Bacillaceae</taxon>
        <taxon>Domibacillus</taxon>
    </lineage>
</organism>
<evidence type="ECO:0000259" key="9">
    <source>
        <dbReference type="PROSITE" id="PS50885"/>
    </source>
</evidence>
<feature type="transmembrane region" description="Helical" evidence="7">
    <location>
        <begin position="193"/>
        <end position="215"/>
    </location>
</feature>
<dbReference type="PANTHER" id="PTHR32089">
    <property type="entry name" value="METHYL-ACCEPTING CHEMOTAXIS PROTEIN MCPB"/>
    <property type="match status" value="1"/>
</dbReference>
<evidence type="ECO:0000313" key="12">
    <source>
        <dbReference type="Proteomes" id="UP000186385"/>
    </source>
</evidence>
<gene>
    <name evidence="10" type="ORF">B1B05_06710</name>
    <name evidence="11" type="ORF">SAMN05443094_10310</name>
</gene>
<dbReference type="GO" id="GO:0007165">
    <property type="term" value="P:signal transduction"/>
    <property type="evidence" value="ECO:0007669"/>
    <property type="project" value="UniProtKB-KW"/>
</dbReference>
<keyword evidence="7" id="KW-1133">Transmembrane helix</keyword>
<evidence type="ECO:0000256" key="3">
    <source>
        <dbReference type="ARBA" id="ARBA00023136"/>
    </source>
</evidence>
<dbReference type="Pfam" id="PF00672">
    <property type="entry name" value="HAMP"/>
    <property type="match status" value="1"/>
</dbReference>
<accession>A0A1N6TKP8</accession>
<dbReference type="Gene3D" id="1.10.287.950">
    <property type="entry name" value="Methyl-accepting chemotaxis protein"/>
    <property type="match status" value="1"/>
</dbReference>
<keyword evidence="4 6" id="KW-0807">Transducer</keyword>
<feature type="transmembrane region" description="Helical" evidence="7">
    <location>
        <begin position="21"/>
        <end position="40"/>
    </location>
</feature>
<keyword evidence="2" id="KW-1003">Cell membrane</keyword>
<dbReference type="GO" id="GO:0005886">
    <property type="term" value="C:plasma membrane"/>
    <property type="evidence" value="ECO:0007669"/>
    <property type="project" value="UniProtKB-SubCell"/>
</dbReference>
<comment type="subcellular location">
    <subcellularLocation>
        <location evidence="1">Cell membrane</location>
    </subcellularLocation>
</comment>
<reference evidence="13" key="2">
    <citation type="submission" date="2017-03" db="EMBL/GenBank/DDBJ databases">
        <title>Bacillus sp. V-88(T) DSM27956, whole genome shotgun sequencing project.</title>
        <authorList>
            <person name="Dastager S.G."/>
            <person name="Neurgaonkar P.S."/>
            <person name="Dharne M.S."/>
        </authorList>
    </citation>
    <scope>NUCLEOTIDE SEQUENCE [LARGE SCALE GENOMIC DNA]</scope>
    <source>
        <strain evidence="13">DSM 25145</strain>
    </source>
</reference>
<reference evidence="11 12" key="1">
    <citation type="submission" date="2017-01" db="EMBL/GenBank/DDBJ databases">
        <authorList>
            <person name="Mah S.A."/>
            <person name="Swanson W.J."/>
            <person name="Moy G.W."/>
            <person name="Vacquier V.D."/>
        </authorList>
    </citation>
    <scope>NUCLEOTIDE SEQUENCE [LARGE SCALE GENOMIC DNA]</scope>
    <source>
        <strain evidence="11 12">NIO-1016</strain>
    </source>
</reference>
<dbReference type="EMBL" id="FTLX01000003">
    <property type="protein sequence ID" value="SIQ53804.1"/>
    <property type="molecule type" value="Genomic_DNA"/>
</dbReference>
<dbReference type="PROSITE" id="PS50885">
    <property type="entry name" value="HAMP"/>
    <property type="match status" value="1"/>
</dbReference>
<dbReference type="RefSeq" id="WP_045851652.1">
    <property type="nucleotide sequence ID" value="NZ_FTLX01000003.1"/>
</dbReference>
<dbReference type="OrthoDB" id="9810264at2"/>
<dbReference type="InterPro" id="IPR003660">
    <property type="entry name" value="HAMP_dom"/>
</dbReference>
<dbReference type="CDD" id="cd06225">
    <property type="entry name" value="HAMP"/>
    <property type="match status" value="1"/>
</dbReference>
<dbReference type="SMART" id="SM00304">
    <property type="entry name" value="HAMP"/>
    <property type="match status" value="1"/>
</dbReference>
<keyword evidence="13" id="KW-1185">Reference proteome</keyword>
<dbReference type="Proteomes" id="UP000186385">
    <property type="component" value="Unassembled WGS sequence"/>
</dbReference>
<dbReference type="PROSITE" id="PS50111">
    <property type="entry name" value="CHEMOTAXIS_TRANSDUC_2"/>
    <property type="match status" value="1"/>
</dbReference>
<evidence type="ECO:0000256" key="1">
    <source>
        <dbReference type="ARBA" id="ARBA00004236"/>
    </source>
</evidence>
<evidence type="ECO:0000313" key="10">
    <source>
        <dbReference type="EMBL" id="OXS78302.1"/>
    </source>
</evidence>
<dbReference type="Proteomes" id="UP000215545">
    <property type="component" value="Unassembled WGS sequence"/>
</dbReference>
<dbReference type="PANTHER" id="PTHR32089:SF112">
    <property type="entry name" value="LYSOZYME-LIKE PROTEIN-RELATED"/>
    <property type="match status" value="1"/>
</dbReference>
<dbReference type="Pfam" id="PF05227">
    <property type="entry name" value="CHASE3"/>
    <property type="match status" value="1"/>
</dbReference>